<feature type="compositionally biased region" description="Acidic residues" evidence="5">
    <location>
        <begin position="1133"/>
        <end position="1142"/>
    </location>
</feature>
<feature type="compositionally biased region" description="Polar residues" evidence="5">
    <location>
        <begin position="1186"/>
        <end position="1198"/>
    </location>
</feature>
<dbReference type="GO" id="GO:0005634">
    <property type="term" value="C:nucleus"/>
    <property type="evidence" value="ECO:0007669"/>
    <property type="project" value="UniProtKB-SubCell"/>
</dbReference>
<dbReference type="Pfam" id="PF09444">
    <property type="entry name" value="MRC1"/>
    <property type="match status" value="1"/>
</dbReference>
<feature type="compositionally biased region" description="Acidic residues" evidence="5">
    <location>
        <begin position="593"/>
        <end position="640"/>
    </location>
</feature>
<sequence>MPSSQAASAASRSGSPDPLTPRSKIRALLATVESSDEEGGGTNVTSTRPSFLRGIGPSRAHGRPTSAHDEVDDETDDSEPVMRPRGKLASRMQGVEATIEGTKSPKPAAVTARERVRIMLQRDQADKDDDEGSNGDDEEEDLPTAPRRQKRRAAADAQLDDSDEEQQQQRRTMSPGLFVSSPTRPSPSKSVNEHNDGDSDNDLPALKSDRFKMLVERKRQERLAREAAEEARKAEQGVQRERLASEMEQLASDDSGGITDDDGGRRLTQEARPTRKASRRAIEEMNRETQRLARNMQLAHEAKTKKKVSKQSLFQRFNYKPAGHVDPEPRTHSSSRPTTPHSDVEMNDAATPPSSPPVPKDGISRTAATDVAVSTTLAPESVHDGAAQSCHGTKPSCPPVTADESGQRLRASGPDQEQQQQQQQQQKQKNMQMRRVRVRLPVLPVNSVTRDSDDELQITTTTKNKLDVLFDSIPSKMTSESHSIHALRALAQVKSPGKERLSKADQSKMTPGELQAYLHLKARQQARLEREHRLEILRGQGIVVQTAEEREKQEQEVEDLVAKARQEAHKIMETEQDEARRLSKVNGEVDPLAWDDSEDEDYRDAADVDDTVAADDVELDVSGSEMDELEDADDEVEQDDSASGGVLFDEEADSTASEHEHEHEHEHERGEVQEEEEDEEMATRRAPRHRRARKTTTVLSDDEGGVDVTPKPVKLATQVTPAGASTTSPGALGSVLRSAKKTFIPGLPVQGPAGLGLTQIFAGTMDTSQTSDFAASQPTQSMMPDLEHFPDSNFSATADEPMEETILDSQRQHDVLAATQEVQLDLSQSQMHGLGSLVGDGMPTQVSEMMEPSQDVGLQQHTPLRQRFVEPPVSTMETLLAERLDDEQESTMQDSPLIRKGRLYRRMHMVTTAKTAIADASDDDDEEEEEENVPSTQTNAFKALKDAAAKKKQPVDDFDRKKSKAKDMVEEQAEESEDEYAGLGGADGEDSDNESNASVEEMIDDAAGNDADGRKLAAFYADRERARDEQQVEKLFKDITKGMLRRKRGADFDLSDSDSDGEARKRMKRRQFAKMQRALFADERVKKIAENPGNQAFLRSIEDHGGDVDEMDLLDGLDSPSQGHADDAQQSQDNDDNVEDDGGPAAGTTIPDSQVPHAPKPSGVAAPESRPPAHLRRTKNGKKPSNIGQVRETLSSLLEESRGSFIPATEAGSDSGEEEWTSRRRPNKNESPPPRDHLASAPTTVINRIGLKRKSSSTGSSSGRMAFTTTSSSSSFKVPALLRRATTNSSLGSTTSGAGIGTGGGFGEAATMKKGAGRKSGVGGFARTEARGSERRREERKVRGAERRIGLVGGLLGGGAFE</sequence>
<feature type="region of interest" description="Disordered" evidence="5">
    <location>
        <begin position="1047"/>
        <end position="1071"/>
    </location>
</feature>
<dbReference type="Proteomes" id="UP000811619">
    <property type="component" value="Unassembled WGS sequence"/>
</dbReference>
<feature type="region of interest" description="Disordered" evidence="5">
    <location>
        <begin position="1"/>
        <end position="367"/>
    </location>
</feature>
<feature type="compositionally biased region" description="Basic residues" evidence="5">
    <location>
        <begin position="1173"/>
        <end position="1182"/>
    </location>
</feature>
<evidence type="ECO:0000256" key="1">
    <source>
        <dbReference type="ARBA" id="ARBA00004123"/>
    </source>
</evidence>
<feature type="compositionally biased region" description="Acidic residues" evidence="5">
    <location>
        <begin position="126"/>
        <end position="142"/>
    </location>
</feature>
<accession>A0A8K0J371</accession>
<keyword evidence="2" id="KW-0597">Phosphoprotein</keyword>
<dbReference type="PANTHER" id="PTHR14396:SF10">
    <property type="entry name" value="CLASPIN"/>
    <property type="match status" value="1"/>
</dbReference>
<evidence type="ECO:0000256" key="5">
    <source>
        <dbReference type="SAM" id="MobiDB-lite"/>
    </source>
</evidence>
<comment type="subcellular location">
    <subcellularLocation>
        <location evidence="1">Nucleus</location>
    </subcellularLocation>
</comment>
<feature type="compositionally biased region" description="Basic and acidic residues" evidence="5">
    <location>
        <begin position="262"/>
        <end position="273"/>
    </location>
</feature>
<evidence type="ECO:0000256" key="2">
    <source>
        <dbReference type="ARBA" id="ARBA00022553"/>
    </source>
</evidence>
<gene>
    <name evidence="7" type="ORF">E4U42_007929</name>
</gene>
<evidence type="ECO:0000259" key="6">
    <source>
        <dbReference type="Pfam" id="PF09444"/>
    </source>
</evidence>
<dbReference type="GO" id="GO:0033314">
    <property type="term" value="P:mitotic DNA replication checkpoint signaling"/>
    <property type="evidence" value="ECO:0007669"/>
    <property type="project" value="TreeGrafter"/>
</dbReference>
<evidence type="ECO:0000313" key="8">
    <source>
        <dbReference type="Proteomes" id="UP000811619"/>
    </source>
</evidence>
<feature type="region of interest" description="Disordered" evidence="5">
    <location>
        <begin position="1311"/>
        <end position="1344"/>
    </location>
</feature>
<dbReference type="InterPro" id="IPR024146">
    <property type="entry name" value="Claspin"/>
</dbReference>
<dbReference type="GO" id="GO:0010997">
    <property type="term" value="F:anaphase-promoting complex binding"/>
    <property type="evidence" value="ECO:0007669"/>
    <property type="project" value="TreeGrafter"/>
</dbReference>
<organism evidence="7 8">
    <name type="scientific">Claviceps africana</name>
    <dbReference type="NCBI Taxonomy" id="83212"/>
    <lineage>
        <taxon>Eukaryota</taxon>
        <taxon>Fungi</taxon>
        <taxon>Dikarya</taxon>
        <taxon>Ascomycota</taxon>
        <taxon>Pezizomycotina</taxon>
        <taxon>Sordariomycetes</taxon>
        <taxon>Hypocreomycetidae</taxon>
        <taxon>Hypocreales</taxon>
        <taxon>Clavicipitaceae</taxon>
        <taxon>Claviceps</taxon>
    </lineage>
</organism>
<feature type="compositionally biased region" description="Basic residues" evidence="5">
    <location>
        <begin position="685"/>
        <end position="694"/>
    </location>
</feature>
<keyword evidence="4" id="KW-0175">Coiled coil</keyword>
<feature type="compositionally biased region" description="Acidic residues" evidence="5">
    <location>
        <begin position="970"/>
        <end position="980"/>
    </location>
</feature>
<feature type="compositionally biased region" description="Polar residues" evidence="5">
    <location>
        <begin position="180"/>
        <end position="190"/>
    </location>
</feature>
<feature type="compositionally biased region" description="Acidic residues" evidence="5">
    <location>
        <begin position="920"/>
        <end position="932"/>
    </location>
</feature>
<evidence type="ECO:0000256" key="3">
    <source>
        <dbReference type="ARBA" id="ARBA00023242"/>
    </source>
</evidence>
<feature type="region of interest" description="Disordered" evidence="5">
    <location>
        <begin position="916"/>
        <end position="1011"/>
    </location>
</feature>
<reference evidence="7" key="1">
    <citation type="journal article" date="2020" name="bioRxiv">
        <title>Whole genome comparisons of ergot fungi reveals the divergence and evolution of species within the genus Claviceps are the result of varying mechanisms driving genome evolution and host range expansion.</title>
        <authorList>
            <person name="Wyka S.A."/>
            <person name="Mondo S.J."/>
            <person name="Liu M."/>
            <person name="Dettman J."/>
            <person name="Nalam V."/>
            <person name="Broders K.D."/>
        </authorList>
    </citation>
    <scope>NUCLEOTIDE SEQUENCE</scope>
    <source>
        <strain evidence="7">CCC 489</strain>
    </source>
</reference>
<protein>
    <recommendedName>
        <fullName evidence="6">DNA replication checkpoint mediator MRC1 domain-containing protein</fullName>
    </recommendedName>
</protein>
<dbReference type="EMBL" id="SRPY01000957">
    <property type="protein sequence ID" value="KAG5915704.1"/>
    <property type="molecule type" value="Genomic_DNA"/>
</dbReference>
<feature type="region of interest" description="Disordered" evidence="5">
    <location>
        <begin position="573"/>
        <end position="712"/>
    </location>
</feature>
<feature type="domain" description="DNA replication checkpoint mediator MRC1" evidence="6">
    <location>
        <begin position="961"/>
        <end position="1099"/>
    </location>
</feature>
<dbReference type="OrthoDB" id="2130597at2759"/>
<evidence type="ECO:0000256" key="4">
    <source>
        <dbReference type="SAM" id="Coils"/>
    </source>
</evidence>
<feature type="compositionally biased region" description="Basic and acidic residues" evidence="5">
    <location>
        <begin position="943"/>
        <end position="969"/>
    </location>
</feature>
<feature type="compositionally biased region" description="Acidic residues" evidence="5">
    <location>
        <begin position="70"/>
        <end position="79"/>
    </location>
</feature>
<feature type="coiled-coil region" evidence="4">
    <location>
        <begin position="543"/>
        <end position="570"/>
    </location>
</feature>
<feature type="compositionally biased region" description="Low complexity" evidence="5">
    <location>
        <begin position="332"/>
        <end position="341"/>
    </location>
</feature>
<feature type="compositionally biased region" description="Basic and acidic residues" evidence="5">
    <location>
        <begin position="1328"/>
        <end position="1344"/>
    </location>
</feature>
<feature type="compositionally biased region" description="Low complexity" evidence="5">
    <location>
        <begin position="1"/>
        <end position="15"/>
    </location>
</feature>
<keyword evidence="3" id="KW-0539">Nucleus</keyword>
<dbReference type="PANTHER" id="PTHR14396">
    <property type="entry name" value="CLASPIN"/>
    <property type="match status" value="1"/>
</dbReference>
<feature type="compositionally biased region" description="Low complexity" evidence="5">
    <location>
        <begin position="1256"/>
        <end position="1275"/>
    </location>
</feature>
<keyword evidence="8" id="KW-1185">Reference proteome</keyword>
<feature type="compositionally biased region" description="Basic and acidic residues" evidence="5">
    <location>
        <begin position="207"/>
        <end position="245"/>
    </location>
</feature>
<feature type="compositionally biased region" description="Basic and acidic residues" evidence="5">
    <location>
        <begin position="656"/>
        <end position="672"/>
    </location>
</feature>
<dbReference type="InterPro" id="IPR018564">
    <property type="entry name" value="Repl_chkpnt_MRC1_dom"/>
</dbReference>
<comment type="caution">
    <text evidence="7">The sequence shown here is derived from an EMBL/GenBank/DDBJ whole genome shotgun (WGS) entry which is preliminary data.</text>
</comment>
<name>A0A8K0J371_9HYPO</name>
<feature type="compositionally biased region" description="Low complexity" evidence="5">
    <location>
        <begin position="416"/>
        <end position="429"/>
    </location>
</feature>
<feature type="compositionally biased region" description="Basic and acidic residues" evidence="5">
    <location>
        <begin position="280"/>
        <end position="291"/>
    </location>
</feature>
<feature type="region of interest" description="Disordered" evidence="5">
    <location>
        <begin position="380"/>
        <end position="435"/>
    </location>
</feature>
<dbReference type="GO" id="GO:0007095">
    <property type="term" value="P:mitotic G2 DNA damage checkpoint signaling"/>
    <property type="evidence" value="ECO:0007669"/>
    <property type="project" value="TreeGrafter"/>
</dbReference>
<feature type="region of interest" description="Disordered" evidence="5">
    <location>
        <begin position="1089"/>
        <end position="1275"/>
    </location>
</feature>
<proteinExistence type="predicted"/>
<evidence type="ECO:0000313" key="7">
    <source>
        <dbReference type="EMBL" id="KAG5915704.1"/>
    </source>
</evidence>